<evidence type="ECO:0000256" key="3">
    <source>
        <dbReference type="ARBA" id="ARBA00022630"/>
    </source>
</evidence>
<dbReference type="Pfam" id="PF00441">
    <property type="entry name" value="Acyl-CoA_dh_1"/>
    <property type="match status" value="1"/>
</dbReference>
<evidence type="ECO:0000256" key="2">
    <source>
        <dbReference type="ARBA" id="ARBA00009347"/>
    </source>
</evidence>
<dbReference type="InterPro" id="IPR009100">
    <property type="entry name" value="AcylCoA_DH/oxidase_NM_dom_sf"/>
</dbReference>
<dbReference type="EMBL" id="LJSX01000011">
    <property type="protein sequence ID" value="KPQ10996.1"/>
    <property type="molecule type" value="Genomic_DNA"/>
</dbReference>
<feature type="domain" description="Acyl-CoA dehydrogenase/oxidase C-terminal" evidence="7">
    <location>
        <begin position="237"/>
        <end position="367"/>
    </location>
</feature>
<keyword evidence="13" id="KW-1185">Reference proteome</keyword>
<dbReference type="InterPro" id="IPR037069">
    <property type="entry name" value="AcylCoA_DH/ox_N_sf"/>
</dbReference>
<comment type="similarity">
    <text evidence="2 6">Belongs to the acyl-CoA dehydrogenase family.</text>
</comment>
<dbReference type="PATRIC" id="fig|1653334.4.peg.2849"/>
<keyword evidence="3 6" id="KW-0285">Flavoprotein</keyword>
<feature type="domain" description="Acyl-CoA oxidase/dehydrogenase middle" evidence="8">
    <location>
        <begin position="122"/>
        <end position="215"/>
    </location>
</feature>
<dbReference type="Proteomes" id="UP000182800">
    <property type="component" value="Unassembled WGS sequence"/>
</dbReference>
<evidence type="ECO:0000259" key="7">
    <source>
        <dbReference type="Pfam" id="PF00441"/>
    </source>
</evidence>
<dbReference type="STRING" id="1653334.GA0071312_2832"/>
<evidence type="ECO:0000256" key="5">
    <source>
        <dbReference type="ARBA" id="ARBA00023002"/>
    </source>
</evidence>
<dbReference type="PANTHER" id="PTHR43884:SF20">
    <property type="entry name" value="ACYL-COA DEHYDROGENASE FADE28"/>
    <property type="match status" value="1"/>
</dbReference>
<dbReference type="CDD" id="cd00567">
    <property type="entry name" value="ACAD"/>
    <property type="match status" value="1"/>
</dbReference>
<dbReference type="InterPro" id="IPR046373">
    <property type="entry name" value="Acyl-CoA_Oxase/DH_mid-dom_sf"/>
</dbReference>
<dbReference type="OrthoDB" id="9775090at2"/>
<accession>A0A0P7X7C3</accession>
<dbReference type="GO" id="GO:0003995">
    <property type="term" value="F:acyl-CoA dehydrogenase activity"/>
    <property type="evidence" value="ECO:0007669"/>
    <property type="project" value="TreeGrafter"/>
</dbReference>
<dbReference type="Gene3D" id="2.40.110.10">
    <property type="entry name" value="Butyryl-CoA Dehydrogenase, subunit A, domain 2"/>
    <property type="match status" value="1"/>
</dbReference>
<organism evidence="10 12">
    <name type="scientific">Saliniramus fredricksonii</name>
    <dbReference type="NCBI Taxonomy" id="1653334"/>
    <lineage>
        <taxon>Bacteria</taxon>
        <taxon>Pseudomonadati</taxon>
        <taxon>Pseudomonadota</taxon>
        <taxon>Alphaproteobacteria</taxon>
        <taxon>Hyphomicrobiales</taxon>
        <taxon>Salinarimonadaceae</taxon>
        <taxon>Saliniramus</taxon>
    </lineage>
</organism>
<dbReference type="InterPro" id="IPR006091">
    <property type="entry name" value="Acyl-CoA_Oxase/DH_mid-dom"/>
</dbReference>
<dbReference type="SUPFAM" id="SSF56645">
    <property type="entry name" value="Acyl-CoA dehydrogenase NM domain-like"/>
    <property type="match status" value="1"/>
</dbReference>
<comment type="caution">
    <text evidence="10">The sequence shown here is derived from an EMBL/GenBank/DDBJ whole genome shotgun (WGS) entry which is preliminary data.</text>
</comment>
<dbReference type="InterPro" id="IPR009075">
    <property type="entry name" value="AcylCo_DH/oxidase_C"/>
</dbReference>
<dbReference type="InterPro" id="IPR013786">
    <property type="entry name" value="AcylCoA_DH/ox_N"/>
</dbReference>
<dbReference type="InterPro" id="IPR036250">
    <property type="entry name" value="AcylCo_DH-like_C"/>
</dbReference>
<dbReference type="RefSeq" id="WP_074445470.1">
    <property type="nucleotide sequence ID" value="NZ_FMBM01000002.1"/>
</dbReference>
<dbReference type="PANTHER" id="PTHR43884">
    <property type="entry name" value="ACYL-COA DEHYDROGENASE"/>
    <property type="match status" value="1"/>
</dbReference>
<dbReference type="Pfam" id="PF02770">
    <property type="entry name" value="Acyl-CoA_dh_M"/>
    <property type="match status" value="1"/>
</dbReference>
<evidence type="ECO:0000313" key="11">
    <source>
        <dbReference type="EMBL" id="SCC81861.1"/>
    </source>
</evidence>
<sequence>MDFDLNDEQRMLKDSVEKLLGARYDFDKRRRISDSPEGFDREIWSAFAEMGLLALPFSEDDGGMGGGPVETMIVMEAFGRALVVEPYLASVILAGGILRRAGSPEQRAEHIAAIAGGETLYAFAHHERQARYDLHDVATMARADGEHYVISGEKGLVLSGDSADRLIVSARSSGNQRDEAGISLFLVDAKAEGVSRRGYATQDGARGAEVTFDNVRVPASALIGTRDEAFPVIARVIEEAIAALCAEAVGVMADMHEATVEYMKVRNQFGTHIGSFQVLQHAAADMFIALEQARSMAMFASMMVQEEDARERARAIAASKVQIGNSCRFVGQNAVQLHGGVAVTMEYKVAHSFKRATMIEKLFGDTDHYTTRLADLGGVIGE</sequence>
<dbReference type="GO" id="GO:0050660">
    <property type="term" value="F:flavin adenine dinucleotide binding"/>
    <property type="evidence" value="ECO:0007669"/>
    <property type="project" value="InterPro"/>
</dbReference>
<evidence type="ECO:0000313" key="12">
    <source>
        <dbReference type="Proteomes" id="UP000050497"/>
    </source>
</evidence>
<name>A0A0P7X7C3_9HYPH</name>
<feature type="domain" description="Acyl-CoA dehydrogenase/oxidase N-terminal" evidence="9">
    <location>
        <begin position="6"/>
        <end position="118"/>
    </location>
</feature>
<evidence type="ECO:0000259" key="8">
    <source>
        <dbReference type="Pfam" id="PF02770"/>
    </source>
</evidence>
<proteinExistence type="inferred from homology"/>
<keyword evidence="5 6" id="KW-0560">Oxidoreductase</keyword>
<protein>
    <submittedName>
        <fullName evidence="11">Pimeloyl-CoA dehydrogenase, small subunit</fullName>
    </submittedName>
    <submittedName>
        <fullName evidence="10">Putative acyl-CoA dehydrogenase</fullName>
    </submittedName>
</protein>
<reference evidence="10 12" key="1">
    <citation type="submission" date="2015-09" db="EMBL/GenBank/DDBJ databases">
        <title>Identification and resolution of microdiversity through metagenomic sequencing of parallel consortia.</title>
        <authorList>
            <person name="Nelson W.C."/>
            <person name="Romine M.F."/>
            <person name="Lindemann S.R."/>
        </authorList>
    </citation>
    <scope>NUCLEOTIDE SEQUENCE [LARGE SCALE GENOMIC DNA]</scope>
    <source>
        <strain evidence="10">HL-109</strain>
    </source>
</reference>
<evidence type="ECO:0000256" key="1">
    <source>
        <dbReference type="ARBA" id="ARBA00001974"/>
    </source>
</evidence>
<evidence type="ECO:0000259" key="9">
    <source>
        <dbReference type="Pfam" id="PF02771"/>
    </source>
</evidence>
<dbReference type="Gene3D" id="1.10.540.10">
    <property type="entry name" value="Acyl-CoA dehydrogenase/oxidase, N-terminal domain"/>
    <property type="match status" value="1"/>
</dbReference>
<gene>
    <name evidence="11" type="ORF">GA0071312_2832</name>
    <name evidence="10" type="ORF">HLUCCO17_08780</name>
</gene>
<evidence type="ECO:0000256" key="4">
    <source>
        <dbReference type="ARBA" id="ARBA00022827"/>
    </source>
</evidence>
<dbReference type="Proteomes" id="UP000050497">
    <property type="component" value="Unassembled WGS sequence"/>
</dbReference>
<dbReference type="Gene3D" id="1.20.140.10">
    <property type="entry name" value="Butyryl-CoA Dehydrogenase, subunit A, domain 3"/>
    <property type="match status" value="1"/>
</dbReference>
<keyword evidence="4 6" id="KW-0274">FAD</keyword>
<dbReference type="EMBL" id="FMBM01000002">
    <property type="protein sequence ID" value="SCC81861.1"/>
    <property type="molecule type" value="Genomic_DNA"/>
</dbReference>
<evidence type="ECO:0000313" key="13">
    <source>
        <dbReference type="Proteomes" id="UP000182800"/>
    </source>
</evidence>
<dbReference type="AlphaFoldDB" id="A0A0P7X7C3"/>
<dbReference type="SUPFAM" id="SSF47203">
    <property type="entry name" value="Acyl-CoA dehydrogenase C-terminal domain-like"/>
    <property type="match status" value="1"/>
</dbReference>
<dbReference type="Pfam" id="PF02771">
    <property type="entry name" value="Acyl-CoA_dh_N"/>
    <property type="match status" value="1"/>
</dbReference>
<reference evidence="11 13" key="2">
    <citation type="submission" date="2016-08" db="EMBL/GenBank/DDBJ databases">
        <authorList>
            <person name="Varghese N."/>
            <person name="Submissions Spin"/>
        </authorList>
    </citation>
    <scope>NUCLEOTIDE SEQUENCE [LARGE SCALE GENOMIC DNA]</scope>
    <source>
        <strain evidence="11 13">HL-109</strain>
    </source>
</reference>
<evidence type="ECO:0000256" key="6">
    <source>
        <dbReference type="RuleBase" id="RU362125"/>
    </source>
</evidence>
<comment type="cofactor">
    <cofactor evidence="1 6">
        <name>FAD</name>
        <dbReference type="ChEBI" id="CHEBI:57692"/>
    </cofactor>
</comment>
<evidence type="ECO:0000313" key="10">
    <source>
        <dbReference type="EMBL" id="KPQ10996.1"/>
    </source>
</evidence>